<proteinExistence type="predicted"/>
<accession>W0DLQ9</accession>
<keyword evidence="2" id="KW-1185">Reference proteome</keyword>
<sequence>MARIHGPRHLEGLLRTVRDHQRQQDALMKAHASRRKALGEMLQRPDVNPLDVMRAETALNHTAPVLTILRRDG</sequence>
<reference evidence="1 2" key="1">
    <citation type="submission" date="2013-12" db="EMBL/GenBank/DDBJ databases">
        <authorList>
            <consortium name="DOE Joint Genome Institute"/>
            <person name="Muyzer G."/>
            <person name="Huntemann M."/>
            <person name="Han J."/>
            <person name="Chen A."/>
            <person name="Kyrpides N."/>
            <person name="Mavromatis K."/>
            <person name="Markowitz V."/>
            <person name="Palaniappan K."/>
            <person name="Ivanova N."/>
            <person name="Schaumberg A."/>
            <person name="Pati A."/>
            <person name="Liolios K."/>
            <person name="Nordberg H.P."/>
            <person name="Cantor M.N."/>
            <person name="Hua S.X."/>
            <person name="Woyke T."/>
        </authorList>
    </citation>
    <scope>NUCLEOTIDE SEQUENCE [LARGE SCALE GENOMIC DNA]</scope>
    <source>
        <strain evidence="1 2">ARh 1</strain>
    </source>
</reference>
<dbReference type="KEGG" id="tti:THITH_15080"/>
<dbReference type="STRING" id="713585.THITH_15080"/>
<dbReference type="RefSeq" id="WP_006747068.1">
    <property type="nucleotide sequence ID" value="NZ_CP007029.1"/>
</dbReference>
<dbReference type="OrthoDB" id="9849268at2"/>
<name>W0DLQ9_9GAMM</name>
<dbReference type="HOGENOM" id="CLU_2738787_0_0_6"/>
<dbReference type="AlphaFoldDB" id="W0DLQ9"/>
<evidence type="ECO:0000313" key="1">
    <source>
        <dbReference type="EMBL" id="AHE99386.1"/>
    </source>
</evidence>
<dbReference type="EMBL" id="CP007029">
    <property type="protein sequence ID" value="AHE99386.1"/>
    <property type="molecule type" value="Genomic_DNA"/>
</dbReference>
<evidence type="ECO:0000313" key="2">
    <source>
        <dbReference type="Proteomes" id="UP000005289"/>
    </source>
</evidence>
<protein>
    <submittedName>
        <fullName evidence="1">Uncharacterized protein</fullName>
    </submittedName>
</protein>
<dbReference type="Proteomes" id="UP000005289">
    <property type="component" value="Chromosome"/>
</dbReference>
<organism evidence="1 2">
    <name type="scientific">Thioalkalivibrio paradoxus ARh 1</name>
    <dbReference type="NCBI Taxonomy" id="713585"/>
    <lineage>
        <taxon>Bacteria</taxon>
        <taxon>Pseudomonadati</taxon>
        <taxon>Pseudomonadota</taxon>
        <taxon>Gammaproteobacteria</taxon>
        <taxon>Chromatiales</taxon>
        <taxon>Ectothiorhodospiraceae</taxon>
        <taxon>Thioalkalivibrio</taxon>
    </lineage>
</organism>
<gene>
    <name evidence="1" type="ORF">THITH_15080</name>
</gene>